<keyword evidence="2" id="KW-0732">Signal</keyword>
<gene>
    <name evidence="4" type="ORF">INF28_01870</name>
</gene>
<name>A0A9D5LYH1_9FIRM</name>
<feature type="domain" description="SLH" evidence="3">
    <location>
        <begin position="655"/>
        <end position="710"/>
    </location>
</feature>
<dbReference type="EMBL" id="JADCKB010000002">
    <property type="protein sequence ID" value="MBE5039217.1"/>
    <property type="molecule type" value="Genomic_DNA"/>
</dbReference>
<sequence length="710" mass="78224">MKKWLAGITAALMLVSLVPSLGFAADDAALEQAILSAKSKIEVPAEYTEFESNIFTDELGNQEFHLTWSTKPEEYQVTKSMDITINSRGDVVSYSHNQWNDSEMAFANYTGDALLQIAKDWLSGVNPGWMAELPDEAAEYPMVGSVRSDTDRVTFHRQVNGLDFCGNQVNISINNRTGEVTAMYSDWIYAESVPDPSIAISAEDAANIFLKNSPMELFYRSYEENQAVLVYGPKDSSFAINAATGEEFAPFRYGYLNGSTASGGGGAAAEEAAVANDKAALTEEELANIGEVAGLMSEADLRAKAESLENTGIDSAKFVSCNYRNLVSWEDDTKDSKYQAHLLYLENADQENEHRFEVVMDAMTGELLQYFSYDGSYDDDPAKITQEEANANALAFAEAYAPETAGKIKTISENTEEEEEEPQTYDYSVALVRHENEIPYHQNYVSINVDKNTGRIKSFYKTWDKETVFEDPAGVLGEDRAGELLIEKVGMQLTYALAQNGTETIPAMALKYTLDLEKPTYIGAKTGDLLTYSGDIYDPSESTVVYPEDLNGHYAQEQINTLIESGILQLKEGETSFRPDEAITQKDLLAFVSSLKTGYIPYYDTAGSIMQTARRYGIIDDPIDPEALATREDGLVFIIRALNYDNVAKLSGIFTTGFADEDQITPGRIGYVALSKGFGMVGGDENGCFNPQATLTRADAAIMIYNYLAN</sequence>
<proteinExistence type="predicted"/>
<protein>
    <submittedName>
        <fullName evidence="4">S-layer homology domain-containing protein</fullName>
    </submittedName>
</protein>
<dbReference type="Pfam" id="PF16244">
    <property type="entry name" value="DUF4901"/>
    <property type="match status" value="2"/>
</dbReference>
<dbReference type="RefSeq" id="WP_226391780.1">
    <property type="nucleotide sequence ID" value="NZ_JADCKB010000002.1"/>
</dbReference>
<evidence type="ECO:0000256" key="2">
    <source>
        <dbReference type="SAM" id="SignalP"/>
    </source>
</evidence>
<dbReference type="AlphaFoldDB" id="A0A9D5LYH1"/>
<feature type="domain" description="SLH" evidence="3">
    <location>
        <begin position="542"/>
        <end position="652"/>
    </location>
</feature>
<feature type="signal peptide" evidence="2">
    <location>
        <begin position="1"/>
        <end position="24"/>
    </location>
</feature>
<dbReference type="InterPro" id="IPR032599">
    <property type="entry name" value="YcdB/YcdC_rep_domain"/>
</dbReference>
<feature type="chain" id="PRO_5039018109" evidence="2">
    <location>
        <begin position="25"/>
        <end position="710"/>
    </location>
</feature>
<evidence type="ECO:0000313" key="5">
    <source>
        <dbReference type="Proteomes" id="UP000806542"/>
    </source>
</evidence>
<dbReference type="Proteomes" id="UP000806542">
    <property type="component" value="Unassembled WGS sequence"/>
</dbReference>
<organism evidence="4 5">
    <name type="scientific">Ructibacterium gallinarum</name>
    <dbReference type="NCBI Taxonomy" id="2779355"/>
    <lineage>
        <taxon>Bacteria</taxon>
        <taxon>Bacillati</taxon>
        <taxon>Bacillota</taxon>
        <taxon>Clostridia</taxon>
        <taxon>Eubacteriales</taxon>
        <taxon>Oscillospiraceae</taxon>
        <taxon>Ructibacterium</taxon>
    </lineage>
</organism>
<keyword evidence="5" id="KW-1185">Reference proteome</keyword>
<evidence type="ECO:0000313" key="4">
    <source>
        <dbReference type="EMBL" id="MBE5039217.1"/>
    </source>
</evidence>
<dbReference type="PROSITE" id="PS51272">
    <property type="entry name" value="SLH"/>
    <property type="match status" value="2"/>
</dbReference>
<comment type="caution">
    <text evidence="4">The sequence shown here is derived from an EMBL/GenBank/DDBJ whole genome shotgun (WGS) entry which is preliminary data.</text>
</comment>
<evidence type="ECO:0000256" key="1">
    <source>
        <dbReference type="ARBA" id="ARBA00022737"/>
    </source>
</evidence>
<accession>A0A9D5LYH1</accession>
<dbReference type="InterPro" id="IPR001119">
    <property type="entry name" value="SLH_dom"/>
</dbReference>
<evidence type="ECO:0000259" key="3">
    <source>
        <dbReference type="PROSITE" id="PS51272"/>
    </source>
</evidence>
<dbReference type="Pfam" id="PF00395">
    <property type="entry name" value="SLH"/>
    <property type="match status" value="2"/>
</dbReference>
<keyword evidence="1" id="KW-0677">Repeat</keyword>
<reference evidence="4" key="1">
    <citation type="submission" date="2020-10" db="EMBL/GenBank/DDBJ databases">
        <title>ChiBAC.</title>
        <authorList>
            <person name="Zenner C."/>
            <person name="Hitch T.C.A."/>
            <person name="Clavel T."/>
        </authorList>
    </citation>
    <scope>NUCLEOTIDE SEQUENCE</scope>
    <source>
        <strain evidence="4">DSM 107454</strain>
    </source>
</reference>